<dbReference type="Proteomes" id="UP001234297">
    <property type="component" value="Chromosome 4"/>
</dbReference>
<organism evidence="1 2">
    <name type="scientific">Persea americana</name>
    <name type="common">Avocado</name>
    <dbReference type="NCBI Taxonomy" id="3435"/>
    <lineage>
        <taxon>Eukaryota</taxon>
        <taxon>Viridiplantae</taxon>
        <taxon>Streptophyta</taxon>
        <taxon>Embryophyta</taxon>
        <taxon>Tracheophyta</taxon>
        <taxon>Spermatophyta</taxon>
        <taxon>Magnoliopsida</taxon>
        <taxon>Magnoliidae</taxon>
        <taxon>Laurales</taxon>
        <taxon>Lauraceae</taxon>
        <taxon>Persea</taxon>
    </lineage>
</organism>
<sequence length="294" mass="34512">MQGKHDEAQKLLEESQTTTLEQDTTIRGIPNRQKKREHDADLHSMSIWVDEDDFDGHPTKKQRRKKGREYEHKTEKNITQRLLTQQEQCPFRFKNPTRPRHLVVAIGNFTYLMLPQWQALVQGHCCILMLQHEFATRSVDNNVWEEIWNFKKCLIIMFGKQDREAIFLETVMGLAQQHRHCLVECIPLPSEIAKQAPLYFKKAIDDAEEEWSQHNAKRLIDTSEKGLCGSIPKDFPYFHVEFGLNKGFVHVIDDERQFKSNLGLNVIRGMLGLPQEDMYQHRKESVETQKQAVF</sequence>
<protein>
    <submittedName>
        <fullName evidence="1">Uncharacterized protein</fullName>
    </submittedName>
</protein>
<accession>A0ACC2K7M3</accession>
<gene>
    <name evidence="1" type="ORF">MRB53_013214</name>
</gene>
<proteinExistence type="predicted"/>
<name>A0ACC2K7M3_PERAE</name>
<dbReference type="EMBL" id="CM056812">
    <property type="protein sequence ID" value="KAJ8617028.1"/>
    <property type="molecule type" value="Genomic_DNA"/>
</dbReference>
<evidence type="ECO:0000313" key="2">
    <source>
        <dbReference type="Proteomes" id="UP001234297"/>
    </source>
</evidence>
<keyword evidence="2" id="KW-1185">Reference proteome</keyword>
<reference evidence="1 2" key="1">
    <citation type="journal article" date="2022" name="Hortic Res">
        <title>A haplotype resolved chromosomal level avocado genome allows analysis of novel avocado genes.</title>
        <authorList>
            <person name="Nath O."/>
            <person name="Fletcher S.J."/>
            <person name="Hayward A."/>
            <person name="Shaw L.M."/>
            <person name="Masouleh A.K."/>
            <person name="Furtado A."/>
            <person name="Henry R.J."/>
            <person name="Mitter N."/>
        </authorList>
    </citation>
    <scope>NUCLEOTIDE SEQUENCE [LARGE SCALE GENOMIC DNA]</scope>
    <source>
        <strain evidence="2">cv. Hass</strain>
    </source>
</reference>
<comment type="caution">
    <text evidence="1">The sequence shown here is derived from an EMBL/GenBank/DDBJ whole genome shotgun (WGS) entry which is preliminary data.</text>
</comment>
<evidence type="ECO:0000313" key="1">
    <source>
        <dbReference type="EMBL" id="KAJ8617028.1"/>
    </source>
</evidence>